<feature type="transmembrane region" description="Helical" evidence="1">
    <location>
        <begin position="7"/>
        <end position="31"/>
    </location>
</feature>
<comment type="caution">
    <text evidence="2">The sequence shown here is derived from an EMBL/GenBank/DDBJ whole genome shotgun (WGS) entry which is preliminary data.</text>
</comment>
<proteinExistence type="predicted"/>
<dbReference type="Proteomes" id="UP001151752">
    <property type="component" value="Chromosome 17"/>
</dbReference>
<name>A0A9Q0PN16_9ROSI</name>
<protein>
    <submittedName>
        <fullName evidence="2">Uncharacterized protein</fullName>
    </submittedName>
</protein>
<sequence length="89" mass="10556">MEMLMSCYYWILASSALFTPQFPLMLLLLIVDWHGGKITLRRSPVTKIISDKGIDCIIRKTYESNILIFYKFEVMKRQNRFFCSNATFF</sequence>
<dbReference type="AlphaFoldDB" id="A0A9Q0PN16"/>
<keyword evidence="1" id="KW-0472">Membrane</keyword>
<keyword evidence="1" id="KW-0812">Transmembrane</keyword>
<keyword evidence="1" id="KW-1133">Transmembrane helix</keyword>
<reference evidence="2" key="1">
    <citation type="submission" date="2022-11" db="EMBL/GenBank/DDBJ databases">
        <authorList>
            <person name="Hyden B.L."/>
            <person name="Feng K."/>
            <person name="Yates T."/>
            <person name="Jawdy S."/>
            <person name="Smart L.B."/>
            <person name="Muchero W."/>
        </authorList>
    </citation>
    <scope>NUCLEOTIDE SEQUENCE</scope>
    <source>
        <tissue evidence="2">Shoot tip</tissue>
    </source>
</reference>
<evidence type="ECO:0000313" key="2">
    <source>
        <dbReference type="EMBL" id="KAJ6691240.1"/>
    </source>
</evidence>
<organism evidence="2 3">
    <name type="scientific">Salix koriyanagi</name>
    <dbReference type="NCBI Taxonomy" id="2511006"/>
    <lineage>
        <taxon>Eukaryota</taxon>
        <taxon>Viridiplantae</taxon>
        <taxon>Streptophyta</taxon>
        <taxon>Embryophyta</taxon>
        <taxon>Tracheophyta</taxon>
        <taxon>Spermatophyta</taxon>
        <taxon>Magnoliopsida</taxon>
        <taxon>eudicotyledons</taxon>
        <taxon>Gunneridae</taxon>
        <taxon>Pentapetalae</taxon>
        <taxon>rosids</taxon>
        <taxon>fabids</taxon>
        <taxon>Malpighiales</taxon>
        <taxon>Salicaceae</taxon>
        <taxon>Saliceae</taxon>
        <taxon>Salix</taxon>
    </lineage>
</organism>
<keyword evidence="3" id="KW-1185">Reference proteome</keyword>
<dbReference type="EMBL" id="JAPFFM010000018">
    <property type="protein sequence ID" value="KAJ6691240.1"/>
    <property type="molecule type" value="Genomic_DNA"/>
</dbReference>
<reference evidence="2" key="2">
    <citation type="journal article" date="2023" name="Int. J. Mol. Sci.">
        <title>De Novo Assembly and Annotation of 11 Diverse Shrub Willow (Salix) Genomes Reveals Novel Gene Organization in Sex-Linked Regions.</title>
        <authorList>
            <person name="Hyden B."/>
            <person name="Feng K."/>
            <person name="Yates T.B."/>
            <person name="Jawdy S."/>
            <person name="Cereghino C."/>
            <person name="Smart L.B."/>
            <person name="Muchero W."/>
        </authorList>
    </citation>
    <scope>NUCLEOTIDE SEQUENCE</scope>
    <source>
        <tissue evidence="2">Shoot tip</tissue>
    </source>
</reference>
<accession>A0A9Q0PN16</accession>
<gene>
    <name evidence="2" type="ORF">OIU74_015851</name>
</gene>
<evidence type="ECO:0000313" key="3">
    <source>
        <dbReference type="Proteomes" id="UP001151752"/>
    </source>
</evidence>
<evidence type="ECO:0000256" key="1">
    <source>
        <dbReference type="SAM" id="Phobius"/>
    </source>
</evidence>